<sequence length="184" mass="19987">MTDNTPVSPVSHFVTVSKLPGKGLMVKAEADAQQRANLARAHGLHRVEHFAYDLHLSPWKGRGVRIRGDVGAVIVQLCTVTLEPVRTEIDEAIETAFVPDDSRLARPQIVEGELIVSPEGDDVPETFSHGRIDIGALAEEFFELAIPLYPRAEGAQLPDDLDNAATDNADPQNPFAVLSALKPH</sequence>
<accession>A0A231UZW2</accession>
<name>A0A231UZW2_9HYPH</name>
<dbReference type="Pfam" id="PF02620">
    <property type="entry name" value="YceD"/>
    <property type="match status" value="1"/>
</dbReference>
<evidence type="ECO:0008006" key="3">
    <source>
        <dbReference type="Google" id="ProtNLM"/>
    </source>
</evidence>
<dbReference type="Proteomes" id="UP000215405">
    <property type="component" value="Unassembled WGS sequence"/>
</dbReference>
<comment type="caution">
    <text evidence="1">The sequence shown here is derived from an EMBL/GenBank/DDBJ whole genome shotgun (WGS) entry which is preliminary data.</text>
</comment>
<gene>
    <name evidence="1" type="ORF">B7H23_00445</name>
</gene>
<evidence type="ECO:0000313" key="2">
    <source>
        <dbReference type="Proteomes" id="UP000215405"/>
    </source>
</evidence>
<keyword evidence="2" id="KW-1185">Reference proteome</keyword>
<proteinExistence type="predicted"/>
<dbReference type="InterPro" id="IPR003772">
    <property type="entry name" value="YceD"/>
</dbReference>
<dbReference type="RefSeq" id="WP_094075458.1">
    <property type="nucleotide sequence ID" value="NZ_NBYO01000001.1"/>
</dbReference>
<evidence type="ECO:0000313" key="1">
    <source>
        <dbReference type="EMBL" id="OXT01488.1"/>
    </source>
</evidence>
<protein>
    <recommendedName>
        <fullName evidence="3">Metal-binding protein</fullName>
    </recommendedName>
</protein>
<organism evidence="1 2">
    <name type="scientific">Notoacmeibacter marinus</name>
    <dbReference type="NCBI Taxonomy" id="1876515"/>
    <lineage>
        <taxon>Bacteria</taxon>
        <taxon>Pseudomonadati</taxon>
        <taxon>Pseudomonadota</taxon>
        <taxon>Alphaproteobacteria</taxon>
        <taxon>Hyphomicrobiales</taxon>
        <taxon>Notoacmeibacteraceae</taxon>
        <taxon>Notoacmeibacter</taxon>
    </lineage>
</organism>
<dbReference type="EMBL" id="NBYO01000001">
    <property type="protein sequence ID" value="OXT01488.1"/>
    <property type="molecule type" value="Genomic_DNA"/>
</dbReference>
<reference evidence="2" key="1">
    <citation type="journal article" date="2017" name="Int. J. Syst. Evol. Microbiol.">
        <title>Notoacmeibacter marinus gen. nov., sp. nov., isolated from the gut of a limpet and proposal of Notoacmeibacteraceae fam. nov. in the order Rhizobiales of the class Alphaproteobacteria.</title>
        <authorList>
            <person name="Huang Z."/>
            <person name="Guo F."/>
            <person name="Lai Q."/>
        </authorList>
    </citation>
    <scope>NUCLEOTIDE SEQUENCE [LARGE SCALE GENOMIC DNA]</scope>
    <source>
        <strain evidence="2">XMTR2A4</strain>
    </source>
</reference>
<dbReference type="AlphaFoldDB" id="A0A231UZW2"/>